<accession>A0A834MMQ5</accession>
<gene>
    <name evidence="2" type="ORF">HZH66_015034</name>
</gene>
<feature type="region of interest" description="Disordered" evidence="1">
    <location>
        <begin position="48"/>
        <end position="67"/>
    </location>
</feature>
<evidence type="ECO:0000313" key="3">
    <source>
        <dbReference type="Proteomes" id="UP000614350"/>
    </source>
</evidence>
<feature type="compositionally biased region" description="Gly residues" evidence="1">
    <location>
        <begin position="53"/>
        <end position="67"/>
    </location>
</feature>
<dbReference type="EMBL" id="JACSEA010000024">
    <property type="protein sequence ID" value="KAF7378800.1"/>
    <property type="molecule type" value="Genomic_DNA"/>
</dbReference>
<reference evidence="2" key="1">
    <citation type="journal article" date="2020" name="G3 (Bethesda)">
        <title>High-Quality Assemblies for Three Invasive Social Wasps from the &lt;i&gt;Vespula&lt;/i&gt; Genus.</title>
        <authorList>
            <person name="Harrop T.W.R."/>
            <person name="Guhlin J."/>
            <person name="McLaughlin G.M."/>
            <person name="Permina E."/>
            <person name="Stockwell P."/>
            <person name="Gilligan J."/>
            <person name="Le Lec M.F."/>
            <person name="Gruber M.A.M."/>
            <person name="Quinn O."/>
            <person name="Lovegrove M."/>
            <person name="Duncan E.J."/>
            <person name="Remnant E.J."/>
            <person name="Van Eeckhoven J."/>
            <person name="Graham B."/>
            <person name="Knapp R.A."/>
            <person name="Langford K.W."/>
            <person name="Kronenberg Z."/>
            <person name="Press M.O."/>
            <person name="Eacker S.M."/>
            <person name="Wilson-Rankin E.E."/>
            <person name="Purcell J."/>
            <person name="Lester P.J."/>
            <person name="Dearden P.K."/>
        </authorList>
    </citation>
    <scope>NUCLEOTIDE SEQUENCE</scope>
    <source>
        <strain evidence="2">Marl-1</strain>
    </source>
</reference>
<proteinExistence type="predicted"/>
<evidence type="ECO:0000256" key="1">
    <source>
        <dbReference type="SAM" id="MobiDB-lite"/>
    </source>
</evidence>
<organism evidence="2 3">
    <name type="scientific">Vespula vulgaris</name>
    <name type="common">Yellow jacket</name>
    <name type="synonym">Wasp</name>
    <dbReference type="NCBI Taxonomy" id="7454"/>
    <lineage>
        <taxon>Eukaryota</taxon>
        <taxon>Metazoa</taxon>
        <taxon>Ecdysozoa</taxon>
        <taxon>Arthropoda</taxon>
        <taxon>Hexapoda</taxon>
        <taxon>Insecta</taxon>
        <taxon>Pterygota</taxon>
        <taxon>Neoptera</taxon>
        <taxon>Endopterygota</taxon>
        <taxon>Hymenoptera</taxon>
        <taxon>Apocrita</taxon>
        <taxon>Aculeata</taxon>
        <taxon>Vespoidea</taxon>
        <taxon>Vespidae</taxon>
        <taxon>Vespinae</taxon>
        <taxon>Vespula</taxon>
    </lineage>
</organism>
<dbReference type="Proteomes" id="UP000614350">
    <property type="component" value="Unassembled WGS sequence"/>
</dbReference>
<keyword evidence="3" id="KW-1185">Reference proteome</keyword>
<sequence length="67" mass="7072">MGNPEHDDLEEKYYEKGGVNAGLEISAVIRIRIITADVFNICNVSDSSSGCYSSGGGSGTSGVNGWW</sequence>
<protein>
    <submittedName>
        <fullName evidence="2">Uncharacterized protein</fullName>
    </submittedName>
</protein>
<dbReference type="AlphaFoldDB" id="A0A834MMQ5"/>
<comment type="caution">
    <text evidence="2">The sequence shown here is derived from an EMBL/GenBank/DDBJ whole genome shotgun (WGS) entry which is preliminary data.</text>
</comment>
<name>A0A834MMQ5_VESVU</name>
<evidence type="ECO:0000313" key="2">
    <source>
        <dbReference type="EMBL" id="KAF7378800.1"/>
    </source>
</evidence>